<dbReference type="Pfam" id="PF13843">
    <property type="entry name" value="DDE_Tnp_1_7"/>
    <property type="match status" value="1"/>
</dbReference>
<name>A0AAD9Q745_ACRCE</name>
<evidence type="ECO:0000259" key="1">
    <source>
        <dbReference type="Pfam" id="PF13843"/>
    </source>
</evidence>
<gene>
    <name evidence="2" type="ORF">P5673_022254</name>
</gene>
<protein>
    <submittedName>
        <fullName evidence="2">PiggyBac transposable element-derived protein 4</fullName>
    </submittedName>
</protein>
<dbReference type="Proteomes" id="UP001249851">
    <property type="component" value="Unassembled WGS sequence"/>
</dbReference>
<feature type="domain" description="PiggyBac transposable element-derived protein" evidence="1">
    <location>
        <begin position="1"/>
        <end position="259"/>
    </location>
</feature>
<accession>A0AAD9Q745</accession>
<dbReference type="PANTHER" id="PTHR46599:SF3">
    <property type="entry name" value="PIGGYBAC TRANSPOSABLE ELEMENT-DERIVED PROTEIN 4"/>
    <property type="match status" value="1"/>
</dbReference>
<organism evidence="2 3">
    <name type="scientific">Acropora cervicornis</name>
    <name type="common">Staghorn coral</name>
    <dbReference type="NCBI Taxonomy" id="6130"/>
    <lineage>
        <taxon>Eukaryota</taxon>
        <taxon>Metazoa</taxon>
        <taxon>Cnidaria</taxon>
        <taxon>Anthozoa</taxon>
        <taxon>Hexacorallia</taxon>
        <taxon>Scleractinia</taxon>
        <taxon>Astrocoeniina</taxon>
        <taxon>Acroporidae</taxon>
        <taxon>Acropora</taxon>
    </lineage>
</organism>
<reference evidence="2" key="2">
    <citation type="journal article" date="2023" name="Science">
        <title>Genomic signatures of disease resistance in endangered staghorn corals.</title>
        <authorList>
            <person name="Vollmer S.V."/>
            <person name="Selwyn J.D."/>
            <person name="Despard B.A."/>
            <person name="Roesel C.L."/>
        </authorList>
    </citation>
    <scope>NUCLEOTIDE SEQUENCE</scope>
    <source>
        <strain evidence="2">K2</strain>
    </source>
</reference>
<dbReference type="AlphaFoldDB" id="A0AAD9Q745"/>
<evidence type="ECO:0000313" key="2">
    <source>
        <dbReference type="EMBL" id="KAK2555968.1"/>
    </source>
</evidence>
<dbReference type="InterPro" id="IPR029526">
    <property type="entry name" value="PGBD"/>
</dbReference>
<reference evidence="2" key="1">
    <citation type="journal article" date="2023" name="G3 (Bethesda)">
        <title>Whole genome assembly and annotation of the endangered Caribbean coral Acropora cervicornis.</title>
        <authorList>
            <person name="Selwyn J.D."/>
            <person name="Vollmer S.V."/>
        </authorList>
    </citation>
    <scope>NUCLEOTIDE SEQUENCE</scope>
    <source>
        <strain evidence="2">K2</strain>
    </source>
</reference>
<sequence>MSRDRYLHILRFLHFTDNDNAPDPADPNKDKLWNIKPFLNALLPRFTEVYAPSQNVSLDETLIKFKGRVHFRQFLPLKRSRFRLKGFVIADASTGYVLNTSIYTGKEGPAASKDLAMHVVLNLTEPYAHKGYRLFVDNWYTSVPLYLELERRGILACGTVRSNRKFLKKEIVDQQNEQVKRLKRGDSLFRQSGNLVSCTWKDKKPLHLLSTIPEGVEISQVERRLRSEGRWETKNFAQPKLIKQFNSNMGGVDLGGQRIATCSRLMIDR</sequence>
<dbReference type="EMBL" id="JARQWQ010000059">
    <property type="protein sequence ID" value="KAK2555968.1"/>
    <property type="molecule type" value="Genomic_DNA"/>
</dbReference>
<proteinExistence type="predicted"/>
<dbReference type="PANTHER" id="PTHR46599">
    <property type="entry name" value="PIGGYBAC TRANSPOSABLE ELEMENT-DERIVED PROTEIN 4"/>
    <property type="match status" value="1"/>
</dbReference>
<comment type="caution">
    <text evidence="2">The sequence shown here is derived from an EMBL/GenBank/DDBJ whole genome shotgun (WGS) entry which is preliminary data.</text>
</comment>
<evidence type="ECO:0000313" key="3">
    <source>
        <dbReference type="Proteomes" id="UP001249851"/>
    </source>
</evidence>
<keyword evidence="3" id="KW-1185">Reference proteome</keyword>